<protein>
    <recommendedName>
        <fullName evidence="6">Protein DETOXIFICATION</fullName>
    </recommendedName>
    <alternativeName>
        <fullName evidence="6">Multidrug and toxic compound extrusion protein</fullName>
    </alternativeName>
</protein>
<feature type="transmembrane region" description="Helical" evidence="6">
    <location>
        <begin position="666"/>
        <end position="688"/>
    </location>
</feature>
<dbReference type="Pfam" id="PF01554">
    <property type="entry name" value="MatE"/>
    <property type="match status" value="2"/>
</dbReference>
<keyword evidence="4 6" id="KW-1133">Transmembrane helix</keyword>
<reference evidence="8" key="1">
    <citation type="submission" date="2021-01" db="EMBL/GenBank/DDBJ databases">
        <authorList>
            <person name="Corre E."/>
            <person name="Pelletier E."/>
            <person name="Niang G."/>
            <person name="Scheremetjew M."/>
            <person name="Finn R."/>
            <person name="Kale V."/>
            <person name="Holt S."/>
            <person name="Cochrane G."/>
            <person name="Meng A."/>
            <person name="Brown T."/>
            <person name="Cohen L."/>
        </authorList>
    </citation>
    <scope>NUCLEOTIDE SEQUENCE</scope>
    <source>
        <strain evidence="8">CCMP1320</strain>
    </source>
</reference>
<feature type="compositionally biased region" description="Polar residues" evidence="7">
    <location>
        <begin position="429"/>
        <end position="471"/>
    </location>
</feature>
<feature type="compositionally biased region" description="Low complexity" evidence="7">
    <location>
        <begin position="384"/>
        <end position="407"/>
    </location>
</feature>
<dbReference type="AlphaFoldDB" id="A0A7S3QS17"/>
<feature type="transmembrane region" description="Helical" evidence="6">
    <location>
        <begin position="160"/>
        <end position="185"/>
    </location>
</feature>
<dbReference type="InterPro" id="IPR044644">
    <property type="entry name" value="DinF-like"/>
</dbReference>
<feature type="region of interest" description="Disordered" evidence="7">
    <location>
        <begin position="35"/>
        <end position="94"/>
    </location>
</feature>
<feature type="compositionally biased region" description="Basic and acidic residues" evidence="7">
    <location>
        <begin position="356"/>
        <end position="370"/>
    </location>
</feature>
<sequence>MLFQSKTHSHTHLNLPLHSPAEARERRIRSVNAVRSAVDRGSRSGHVTQTQPPPGTQEPRNCTHTQQEERQRSGSLASTSKAGAVEAQASPLERNGAKQALPNLVAMAKALVTSKHDAMIFNLALPSLLALAADPLLAITDTAFVGQLGNNELAAFSVNSSVFTFAFLVFNFLSTATTPAVATALATDDKVKAGETITQALLLALVLGGGAAGVLTLQATPVLEIMGVGPDDSNLYNLALQFLYIRATAAPAALLVSVSQGVFRGLQDMRTPLGVTVATNLLHLALSLGFIFQLRMGLPGAALSISLAEWAAALTYLALGWSKRSQLGLDLGWTREVRGAISSSSSSSSPGSGWRPRADSAGDEGWRMEDNGVPTGGAVDGMGASSSQPQSSSSSSITNTTPATINSNGNGKYEAGGKGAPALPVVGNLKSSTATGGSPNSDSSVASTNGRRAALSESTATPSGANGSASADSVDGRVASTSGRPALLEPPTTASTVRQGQAPVGATLRAFFASYAPFLQAGGAVLLRTGLLLGTKTLASAVAMRLGPEQMSTHQILYQVWLLASLAVDSLAISGQVAVAVNLGKGDLNAAREVSDRLLQLGVGLGGMLALVLLIADPIWPRTFTQEADVVASVQALSPLALALLPINSVVYVLDGVFVGANDYAFLVKAMLVAAMLGTPLLLAVQPLNWGLEGVWWGLSALMIGRCLGLLYRYNSPAGPVPPLALAEPNAASKFPGKLETSAEDRPIDIDSSSNSSNNNNNNNNNNR</sequence>
<dbReference type="InterPro" id="IPR002528">
    <property type="entry name" value="MATE_fam"/>
</dbReference>
<feature type="region of interest" description="Disordered" evidence="7">
    <location>
        <begin position="341"/>
        <end position="500"/>
    </location>
</feature>
<feature type="transmembrane region" description="Helical" evidence="6">
    <location>
        <begin position="694"/>
        <end position="712"/>
    </location>
</feature>
<dbReference type="GO" id="GO:0016020">
    <property type="term" value="C:membrane"/>
    <property type="evidence" value="ECO:0007669"/>
    <property type="project" value="UniProtKB-SubCell"/>
</dbReference>
<dbReference type="PANTHER" id="PTHR42893">
    <property type="entry name" value="PROTEIN DETOXIFICATION 44, CHLOROPLASTIC-RELATED"/>
    <property type="match status" value="1"/>
</dbReference>
<dbReference type="PANTHER" id="PTHR42893:SF46">
    <property type="entry name" value="PROTEIN DETOXIFICATION 44, CHLOROPLASTIC"/>
    <property type="match status" value="1"/>
</dbReference>
<evidence type="ECO:0000256" key="7">
    <source>
        <dbReference type="SAM" id="MobiDB-lite"/>
    </source>
</evidence>
<feature type="transmembrane region" description="Helical" evidence="6">
    <location>
        <begin position="119"/>
        <end position="140"/>
    </location>
</feature>
<evidence type="ECO:0000256" key="3">
    <source>
        <dbReference type="ARBA" id="ARBA00022692"/>
    </source>
</evidence>
<dbReference type="EMBL" id="HBIP01011567">
    <property type="protein sequence ID" value="CAE0491436.1"/>
    <property type="molecule type" value="Transcribed_RNA"/>
</dbReference>
<dbReference type="GO" id="GO:0042910">
    <property type="term" value="F:xenobiotic transmembrane transporter activity"/>
    <property type="evidence" value="ECO:0007669"/>
    <property type="project" value="InterPro"/>
</dbReference>
<evidence type="ECO:0000256" key="5">
    <source>
        <dbReference type="ARBA" id="ARBA00023136"/>
    </source>
</evidence>
<feature type="region of interest" description="Disordered" evidence="7">
    <location>
        <begin position="1"/>
        <end position="23"/>
    </location>
</feature>
<evidence type="ECO:0000256" key="1">
    <source>
        <dbReference type="ARBA" id="ARBA00004141"/>
    </source>
</evidence>
<feature type="transmembrane region" description="Helical" evidence="6">
    <location>
        <begin position="238"/>
        <end position="259"/>
    </location>
</feature>
<evidence type="ECO:0000256" key="4">
    <source>
        <dbReference type="ARBA" id="ARBA00022989"/>
    </source>
</evidence>
<comment type="subcellular location">
    <subcellularLocation>
        <location evidence="1">Membrane</location>
        <topology evidence="1">Multi-pass membrane protein</topology>
    </subcellularLocation>
</comment>
<feature type="region of interest" description="Disordered" evidence="7">
    <location>
        <begin position="736"/>
        <end position="768"/>
    </location>
</feature>
<feature type="transmembrane region" description="Helical" evidence="6">
    <location>
        <begin position="197"/>
        <end position="218"/>
    </location>
</feature>
<name>A0A7S3QS17_DUNTE</name>
<organism evidence="8">
    <name type="scientific">Dunaliella tertiolecta</name>
    <name type="common">Green alga</name>
    <dbReference type="NCBI Taxonomy" id="3047"/>
    <lineage>
        <taxon>Eukaryota</taxon>
        <taxon>Viridiplantae</taxon>
        <taxon>Chlorophyta</taxon>
        <taxon>core chlorophytes</taxon>
        <taxon>Chlorophyceae</taxon>
        <taxon>CS clade</taxon>
        <taxon>Chlamydomonadales</taxon>
        <taxon>Dunaliellaceae</taxon>
        <taxon>Dunaliella</taxon>
    </lineage>
</organism>
<proteinExistence type="inferred from homology"/>
<feature type="compositionally biased region" description="Low complexity" evidence="7">
    <location>
        <begin position="752"/>
        <end position="768"/>
    </location>
</feature>
<evidence type="ECO:0000256" key="6">
    <source>
        <dbReference type="RuleBase" id="RU004914"/>
    </source>
</evidence>
<evidence type="ECO:0000313" key="8">
    <source>
        <dbReference type="EMBL" id="CAE0491436.1"/>
    </source>
</evidence>
<feature type="transmembrane region" description="Helical" evidence="6">
    <location>
        <begin position="636"/>
        <end position="654"/>
    </location>
</feature>
<feature type="transmembrane region" description="Helical" evidence="6">
    <location>
        <begin position="298"/>
        <end position="319"/>
    </location>
</feature>
<feature type="transmembrane region" description="Helical" evidence="6">
    <location>
        <begin position="271"/>
        <end position="292"/>
    </location>
</feature>
<evidence type="ECO:0000256" key="2">
    <source>
        <dbReference type="ARBA" id="ARBA00010199"/>
    </source>
</evidence>
<keyword evidence="3 6" id="KW-0812">Transmembrane</keyword>
<dbReference type="GO" id="GO:0015297">
    <property type="term" value="F:antiporter activity"/>
    <property type="evidence" value="ECO:0007669"/>
    <property type="project" value="InterPro"/>
</dbReference>
<accession>A0A7S3QS17</accession>
<gene>
    <name evidence="8" type="ORF">DTER00134_LOCUS6509</name>
</gene>
<comment type="similarity">
    <text evidence="2 6">Belongs to the multi antimicrobial extrusion (MATE) (TC 2.A.66.1) family.</text>
</comment>
<feature type="transmembrane region" description="Helical" evidence="6">
    <location>
        <begin position="598"/>
        <end position="616"/>
    </location>
</feature>
<keyword evidence="5 6" id="KW-0472">Membrane</keyword>